<feature type="region of interest" description="Disordered" evidence="1">
    <location>
        <begin position="433"/>
        <end position="472"/>
    </location>
</feature>
<reference evidence="2" key="1">
    <citation type="journal article" date="2020" name="Stud. Mycol.">
        <title>101 Dothideomycetes genomes: a test case for predicting lifestyles and emergence of pathogens.</title>
        <authorList>
            <person name="Haridas S."/>
            <person name="Albert R."/>
            <person name="Binder M."/>
            <person name="Bloem J."/>
            <person name="Labutti K."/>
            <person name="Salamov A."/>
            <person name="Andreopoulos B."/>
            <person name="Baker S."/>
            <person name="Barry K."/>
            <person name="Bills G."/>
            <person name="Bluhm B."/>
            <person name="Cannon C."/>
            <person name="Castanera R."/>
            <person name="Culley D."/>
            <person name="Daum C."/>
            <person name="Ezra D."/>
            <person name="Gonzalez J."/>
            <person name="Henrissat B."/>
            <person name="Kuo A."/>
            <person name="Liang C."/>
            <person name="Lipzen A."/>
            <person name="Lutzoni F."/>
            <person name="Magnuson J."/>
            <person name="Mondo S."/>
            <person name="Nolan M."/>
            <person name="Ohm R."/>
            <person name="Pangilinan J."/>
            <person name="Park H.-J."/>
            <person name="Ramirez L."/>
            <person name="Alfaro M."/>
            <person name="Sun H."/>
            <person name="Tritt A."/>
            <person name="Yoshinaga Y."/>
            <person name="Zwiers L.-H."/>
            <person name="Turgeon B."/>
            <person name="Goodwin S."/>
            <person name="Spatafora J."/>
            <person name="Crous P."/>
            <person name="Grigoriev I."/>
        </authorList>
    </citation>
    <scope>NUCLEOTIDE SEQUENCE</scope>
    <source>
        <strain evidence="2">CBS 123094</strain>
    </source>
</reference>
<accession>A0A6A5W0Y9</accession>
<sequence length="726" mass="80983">MLVGYDALMYLPVDNGRTKTIDDKKIPKNNARVLSRLPFAHKKGKKVIKDNQEAEDNQGAQDSKPPIETEEATTPELRDVIDRLDAFQLDQKLDVNLIISPQTRILYIDASAVTDVKSNTPNPCHVLVKIKAIDDPALAYLDADLLRHNIAHELYHCVQFQELPGRPDDMILVQWISDGPANFFEFFQYPGNPKDDLENCPQDYYPEIPLTKQSYASSLFFISLHNSGWDLKRIDAYVRSHLLRPLGQDDIVDLAQDSVMQDAFGEFAKSFHDKQIFFDSPQLPKKFRVRLQHGIPIMPLKEVNLPAEGATDDHKLADLESWTFKKKKVVLQPGQTVSVTVDWKASGGSAAPRVILYHRLVRTGNKATQWVKWAGSSPEVLIHKGCEKAPITYEFLIVPVAGVKKIEGNLHFVREQKATCACKLPGASVPVKRSPIAGPHLNLQTRQDSGRNSSGNSIISQSAKPTEASPTLRLETPITLTLMTPTPSLVLTDPTPPEGQEGLEDWDSNTSWLDNIPVDTSDPDGDDSNNPSTEPTTDEENCPHSCVLGNWVATPASMELHSQDQYFGYYPTGFLRATAKKPTSYTIRITPNSSAVSESGDYETFIFEEVLTEEITNTEQPSASRKTPRNLKAVSMSNVKGMLISIANRASTAELTFGYLTRKQLSSYGSLHTTTDDGSDNTSPTDGVIWGPRGSYFEFNCTESTLQYIDMTRFNFKYRSYTFTRG</sequence>
<protein>
    <submittedName>
        <fullName evidence="2">Uncharacterized protein</fullName>
    </submittedName>
</protein>
<evidence type="ECO:0000256" key="1">
    <source>
        <dbReference type="SAM" id="MobiDB-lite"/>
    </source>
</evidence>
<feature type="compositionally biased region" description="Low complexity" evidence="1">
    <location>
        <begin position="450"/>
        <end position="462"/>
    </location>
</feature>
<feature type="region of interest" description="Disordered" evidence="1">
    <location>
        <begin position="485"/>
        <end position="543"/>
    </location>
</feature>
<dbReference type="EMBL" id="ML977636">
    <property type="protein sequence ID" value="KAF1995592.1"/>
    <property type="molecule type" value="Genomic_DNA"/>
</dbReference>
<organism evidence="2 3">
    <name type="scientific">Amniculicola lignicola CBS 123094</name>
    <dbReference type="NCBI Taxonomy" id="1392246"/>
    <lineage>
        <taxon>Eukaryota</taxon>
        <taxon>Fungi</taxon>
        <taxon>Dikarya</taxon>
        <taxon>Ascomycota</taxon>
        <taxon>Pezizomycotina</taxon>
        <taxon>Dothideomycetes</taxon>
        <taxon>Pleosporomycetidae</taxon>
        <taxon>Pleosporales</taxon>
        <taxon>Amniculicolaceae</taxon>
        <taxon>Amniculicola</taxon>
    </lineage>
</organism>
<keyword evidence="3" id="KW-1185">Reference proteome</keyword>
<proteinExistence type="predicted"/>
<name>A0A6A5W0Y9_9PLEO</name>
<feature type="region of interest" description="Disordered" evidence="1">
    <location>
        <begin position="43"/>
        <end position="73"/>
    </location>
</feature>
<evidence type="ECO:0000313" key="3">
    <source>
        <dbReference type="Proteomes" id="UP000799779"/>
    </source>
</evidence>
<dbReference type="AlphaFoldDB" id="A0A6A5W0Y9"/>
<dbReference type="Proteomes" id="UP000799779">
    <property type="component" value="Unassembled WGS sequence"/>
</dbReference>
<evidence type="ECO:0000313" key="2">
    <source>
        <dbReference type="EMBL" id="KAF1995592.1"/>
    </source>
</evidence>
<dbReference type="OrthoDB" id="5310633at2759"/>
<gene>
    <name evidence="2" type="ORF">P154DRAFT_623841</name>
</gene>